<accession>A3BJQ4</accession>
<dbReference type="Proteomes" id="UP000007752">
    <property type="component" value="Chromosome 7"/>
</dbReference>
<proteinExistence type="predicted"/>
<sequence>MKPGYRSCRTPVAREWGNGVGVGLVSVEVVKGRSVVAAATLSPGKGHMARRAVSPLPSIRGRRRTAPPAHRYGEARRQPETEAEEEQPE</sequence>
<dbReference type="EMBL" id="CM000144">
    <property type="protein sequence ID" value="EAZ39793.1"/>
    <property type="molecule type" value="Genomic_DNA"/>
</dbReference>
<dbReference type="AlphaFoldDB" id="A3BJQ4"/>
<protein>
    <submittedName>
        <fullName evidence="2">Uncharacterized protein</fullName>
    </submittedName>
</protein>
<evidence type="ECO:0000256" key="1">
    <source>
        <dbReference type="SAM" id="MobiDB-lite"/>
    </source>
</evidence>
<gene>
    <name evidence="2" type="ORF">OsJ_24233</name>
</gene>
<feature type="region of interest" description="Disordered" evidence="1">
    <location>
        <begin position="44"/>
        <end position="89"/>
    </location>
</feature>
<feature type="compositionally biased region" description="Basic and acidic residues" evidence="1">
    <location>
        <begin position="71"/>
        <end position="80"/>
    </location>
</feature>
<name>A3BJQ4_ORYSJ</name>
<organism evidence="2">
    <name type="scientific">Oryza sativa subsp. japonica</name>
    <name type="common">Rice</name>
    <dbReference type="NCBI Taxonomy" id="39947"/>
    <lineage>
        <taxon>Eukaryota</taxon>
        <taxon>Viridiplantae</taxon>
        <taxon>Streptophyta</taxon>
        <taxon>Embryophyta</taxon>
        <taxon>Tracheophyta</taxon>
        <taxon>Spermatophyta</taxon>
        <taxon>Magnoliopsida</taxon>
        <taxon>Liliopsida</taxon>
        <taxon>Poales</taxon>
        <taxon>Poaceae</taxon>
        <taxon>BOP clade</taxon>
        <taxon>Oryzoideae</taxon>
        <taxon>Oryzeae</taxon>
        <taxon>Oryzinae</taxon>
        <taxon>Oryza</taxon>
        <taxon>Oryza sativa</taxon>
    </lineage>
</organism>
<evidence type="ECO:0000313" key="2">
    <source>
        <dbReference type="EMBL" id="EAZ39793.1"/>
    </source>
</evidence>
<reference evidence="2" key="1">
    <citation type="journal article" date="2005" name="PLoS Biol.">
        <title>The genomes of Oryza sativa: a history of duplications.</title>
        <authorList>
            <person name="Yu J."/>
            <person name="Wang J."/>
            <person name="Lin W."/>
            <person name="Li S."/>
            <person name="Li H."/>
            <person name="Zhou J."/>
            <person name="Ni P."/>
            <person name="Dong W."/>
            <person name="Hu S."/>
            <person name="Zeng C."/>
            <person name="Zhang J."/>
            <person name="Zhang Y."/>
            <person name="Li R."/>
            <person name="Xu Z."/>
            <person name="Li S."/>
            <person name="Li X."/>
            <person name="Zheng H."/>
            <person name="Cong L."/>
            <person name="Lin L."/>
            <person name="Yin J."/>
            <person name="Geng J."/>
            <person name="Li G."/>
            <person name="Shi J."/>
            <person name="Liu J."/>
            <person name="Lv H."/>
            <person name="Li J."/>
            <person name="Wang J."/>
            <person name="Deng Y."/>
            <person name="Ran L."/>
            <person name="Shi X."/>
            <person name="Wang X."/>
            <person name="Wu Q."/>
            <person name="Li C."/>
            <person name="Ren X."/>
            <person name="Wang J."/>
            <person name="Wang X."/>
            <person name="Li D."/>
            <person name="Liu D."/>
            <person name="Zhang X."/>
            <person name="Ji Z."/>
            <person name="Zhao W."/>
            <person name="Sun Y."/>
            <person name="Zhang Z."/>
            <person name="Bao J."/>
            <person name="Han Y."/>
            <person name="Dong L."/>
            <person name="Ji J."/>
            <person name="Chen P."/>
            <person name="Wu S."/>
            <person name="Liu J."/>
            <person name="Xiao Y."/>
            <person name="Bu D."/>
            <person name="Tan J."/>
            <person name="Yang L."/>
            <person name="Ye C."/>
            <person name="Zhang J."/>
            <person name="Xu J."/>
            <person name="Zhou Y."/>
            <person name="Yu Y."/>
            <person name="Zhang B."/>
            <person name="Zhuang S."/>
            <person name="Wei H."/>
            <person name="Liu B."/>
            <person name="Lei M."/>
            <person name="Yu H."/>
            <person name="Li Y."/>
            <person name="Xu H."/>
            <person name="Wei S."/>
            <person name="He X."/>
            <person name="Fang L."/>
            <person name="Zhang Z."/>
            <person name="Zhang Y."/>
            <person name="Huang X."/>
            <person name="Su Z."/>
            <person name="Tong W."/>
            <person name="Li J."/>
            <person name="Tong Z."/>
            <person name="Li S."/>
            <person name="Ye J."/>
            <person name="Wang L."/>
            <person name="Fang L."/>
            <person name="Lei T."/>
            <person name="Chen C."/>
            <person name="Chen H."/>
            <person name="Xu Z."/>
            <person name="Li H."/>
            <person name="Huang H."/>
            <person name="Zhang F."/>
            <person name="Xu H."/>
            <person name="Li N."/>
            <person name="Zhao C."/>
            <person name="Li S."/>
            <person name="Dong L."/>
            <person name="Huang Y."/>
            <person name="Li L."/>
            <person name="Xi Y."/>
            <person name="Qi Q."/>
            <person name="Li W."/>
            <person name="Zhang B."/>
            <person name="Hu W."/>
            <person name="Zhang Y."/>
            <person name="Tian X."/>
            <person name="Jiao Y."/>
            <person name="Liang X."/>
            <person name="Jin J."/>
            <person name="Gao L."/>
            <person name="Zheng W."/>
            <person name="Hao B."/>
            <person name="Liu S."/>
            <person name="Wang W."/>
            <person name="Yuan L."/>
            <person name="Cao M."/>
            <person name="McDermott J."/>
            <person name="Samudrala R."/>
            <person name="Wang J."/>
            <person name="Wong G.K."/>
            <person name="Yang H."/>
        </authorList>
    </citation>
    <scope>NUCLEOTIDE SEQUENCE [LARGE SCALE GENOMIC DNA]</scope>
</reference>
<reference evidence="2" key="2">
    <citation type="submission" date="2008-12" db="EMBL/GenBank/DDBJ databases">
        <title>Improved gene annotation of the rice (Oryza sativa) genomes.</title>
        <authorList>
            <person name="Wang J."/>
            <person name="Li R."/>
            <person name="Fan W."/>
            <person name="Huang Q."/>
            <person name="Zhang J."/>
            <person name="Zhou Y."/>
            <person name="Hu Y."/>
            <person name="Zi S."/>
            <person name="Li J."/>
            <person name="Ni P."/>
            <person name="Zheng H."/>
            <person name="Zhang Y."/>
            <person name="Zhao M."/>
            <person name="Hao Q."/>
            <person name="McDermott J."/>
            <person name="Samudrala R."/>
            <person name="Kristiansen K."/>
            <person name="Wong G.K.-S."/>
        </authorList>
    </citation>
    <scope>NUCLEOTIDE SEQUENCE</scope>
</reference>